<accession>A0AAE3AB40</accession>
<reference evidence="1 2" key="1">
    <citation type="submission" date="2021-10" db="EMBL/GenBank/DDBJ databases">
        <title>Anaerobic single-cell dispensing facilitates the cultivation of human gut bacteria.</title>
        <authorList>
            <person name="Afrizal A."/>
        </authorList>
    </citation>
    <scope>NUCLEOTIDE SEQUENCE [LARGE SCALE GENOMIC DNA]</scope>
    <source>
        <strain evidence="1 2">CLA-AA-H276</strain>
    </source>
</reference>
<protein>
    <submittedName>
        <fullName evidence="1">3-isopropylmalate dehydrogenase</fullName>
    </submittedName>
</protein>
<keyword evidence="2" id="KW-1185">Reference proteome</keyword>
<dbReference type="AlphaFoldDB" id="A0AAE3AB40"/>
<name>A0AAE3AB40_9FIRM</name>
<evidence type="ECO:0000313" key="2">
    <source>
        <dbReference type="Proteomes" id="UP001198220"/>
    </source>
</evidence>
<proteinExistence type="predicted"/>
<dbReference type="EMBL" id="JAJEPS010000032">
    <property type="protein sequence ID" value="MCC2127782.1"/>
    <property type="molecule type" value="Genomic_DNA"/>
</dbReference>
<dbReference type="Proteomes" id="UP001198220">
    <property type="component" value="Unassembled WGS sequence"/>
</dbReference>
<sequence length="75" mass="8543">MYNYMIPVQLIVLSQLDPSEYLWLSCLSKHITAETPLVNLRQAYAPHQDDPLYQTIMDAIIRANLSEGGESLMCD</sequence>
<organism evidence="1 2">
    <name type="scientific">Hominiventricola filiformis</name>
    <dbReference type="NCBI Taxonomy" id="2885352"/>
    <lineage>
        <taxon>Bacteria</taxon>
        <taxon>Bacillati</taxon>
        <taxon>Bacillota</taxon>
        <taxon>Clostridia</taxon>
        <taxon>Lachnospirales</taxon>
        <taxon>Lachnospiraceae</taxon>
        <taxon>Hominiventricola</taxon>
    </lineage>
</organism>
<evidence type="ECO:0000313" key="1">
    <source>
        <dbReference type="EMBL" id="MCC2127782.1"/>
    </source>
</evidence>
<comment type="caution">
    <text evidence="1">The sequence shown here is derived from an EMBL/GenBank/DDBJ whole genome shotgun (WGS) entry which is preliminary data.</text>
</comment>
<gene>
    <name evidence="1" type="ORF">LKD36_16705</name>
</gene>
<feature type="non-terminal residue" evidence="1">
    <location>
        <position position="75"/>
    </location>
</feature>